<organism evidence="2 3">
    <name type="scientific">Rhynchophorus ferrugineus</name>
    <name type="common">Red palm weevil</name>
    <name type="synonym">Curculio ferrugineus</name>
    <dbReference type="NCBI Taxonomy" id="354439"/>
    <lineage>
        <taxon>Eukaryota</taxon>
        <taxon>Metazoa</taxon>
        <taxon>Ecdysozoa</taxon>
        <taxon>Arthropoda</taxon>
        <taxon>Hexapoda</taxon>
        <taxon>Insecta</taxon>
        <taxon>Pterygota</taxon>
        <taxon>Neoptera</taxon>
        <taxon>Endopterygota</taxon>
        <taxon>Coleoptera</taxon>
        <taxon>Polyphaga</taxon>
        <taxon>Cucujiformia</taxon>
        <taxon>Curculionidae</taxon>
        <taxon>Dryophthorinae</taxon>
        <taxon>Rhynchophorus</taxon>
    </lineage>
</organism>
<dbReference type="Proteomes" id="UP000625711">
    <property type="component" value="Unassembled WGS sequence"/>
</dbReference>
<sequence length="143" mass="15686">MCINDRNRIFRNTCKGQMKETVSPGLIEPGLEGLDKVSSSGIYAIRKASLLGVRKSVASPSPAVGSLATRDNRSGPYLRKSRRTDRKWPARIPAAGELWSVDRSRPSAAAAALPPPRSVPFRGADFRFRIIKQRDLGIGRLQS</sequence>
<dbReference type="EMBL" id="JAACXV010005140">
    <property type="protein sequence ID" value="KAF7276895.1"/>
    <property type="molecule type" value="Genomic_DNA"/>
</dbReference>
<name>A0A834IF17_RHYFE</name>
<protein>
    <submittedName>
        <fullName evidence="2">Uncharacterized protein</fullName>
    </submittedName>
</protein>
<gene>
    <name evidence="2" type="ORF">GWI33_009677</name>
</gene>
<evidence type="ECO:0000313" key="3">
    <source>
        <dbReference type="Proteomes" id="UP000625711"/>
    </source>
</evidence>
<dbReference type="AlphaFoldDB" id="A0A834IF17"/>
<keyword evidence="3" id="KW-1185">Reference proteome</keyword>
<reference evidence="2" key="1">
    <citation type="submission" date="2020-08" db="EMBL/GenBank/DDBJ databases">
        <title>Genome sequencing and assembly of the red palm weevil Rhynchophorus ferrugineus.</title>
        <authorList>
            <person name="Dias G.B."/>
            <person name="Bergman C.M."/>
            <person name="Manee M."/>
        </authorList>
    </citation>
    <scope>NUCLEOTIDE SEQUENCE</scope>
    <source>
        <strain evidence="2">AA-2017</strain>
        <tissue evidence="2">Whole larva</tissue>
    </source>
</reference>
<evidence type="ECO:0000256" key="1">
    <source>
        <dbReference type="SAM" id="MobiDB-lite"/>
    </source>
</evidence>
<evidence type="ECO:0000313" key="2">
    <source>
        <dbReference type="EMBL" id="KAF7276895.1"/>
    </source>
</evidence>
<comment type="caution">
    <text evidence="2">The sequence shown here is derived from an EMBL/GenBank/DDBJ whole genome shotgun (WGS) entry which is preliminary data.</text>
</comment>
<accession>A0A834IF17</accession>
<feature type="region of interest" description="Disordered" evidence="1">
    <location>
        <begin position="60"/>
        <end position="85"/>
    </location>
</feature>
<proteinExistence type="predicted"/>